<evidence type="ECO:0000256" key="3">
    <source>
        <dbReference type="ARBA" id="ARBA00022960"/>
    </source>
</evidence>
<proteinExistence type="inferred from homology"/>
<dbReference type="EMBL" id="PFBU01000069">
    <property type="protein sequence ID" value="PIR78057.1"/>
    <property type="molecule type" value="Genomic_DNA"/>
</dbReference>
<dbReference type="Gene3D" id="3.40.630.30">
    <property type="match status" value="1"/>
</dbReference>
<dbReference type="SUPFAM" id="SSF55729">
    <property type="entry name" value="Acyl-CoA N-acyltransferases (Nat)"/>
    <property type="match status" value="1"/>
</dbReference>
<dbReference type="GO" id="GO:0071555">
    <property type="term" value="P:cell wall organization"/>
    <property type="evidence" value="ECO:0007669"/>
    <property type="project" value="UniProtKB-KW"/>
</dbReference>
<accession>A0A2H0TXV5</accession>
<dbReference type="InterPro" id="IPR016181">
    <property type="entry name" value="Acyl_CoA_acyltransferase"/>
</dbReference>
<dbReference type="InterPro" id="IPR050644">
    <property type="entry name" value="PG_Glycine_Bridge_Synth"/>
</dbReference>
<name>A0A2H0TXV5_9BACT</name>
<keyword evidence="2" id="KW-0808">Transferase</keyword>
<evidence type="ECO:0000313" key="8">
    <source>
        <dbReference type="Proteomes" id="UP000230852"/>
    </source>
</evidence>
<dbReference type="AlphaFoldDB" id="A0A2H0TXV5"/>
<dbReference type="GO" id="GO:0009252">
    <property type="term" value="P:peptidoglycan biosynthetic process"/>
    <property type="evidence" value="ECO:0007669"/>
    <property type="project" value="UniProtKB-KW"/>
</dbReference>
<gene>
    <name evidence="7" type="ORF">COU28_03710</name>
</gene>
<dbReference type="GO" id="GO:0016755">
    <property type="term" value="F:aminoacyltransferase activity"/>
    <property type="evidence" value="ECO:0007669"/>
    <property type="project" value="InterPro"/>
</dbReference>
<reference evidence="8" key="1">
    <citation type="submission" date="2017-09" db="EMBL/GenBank/DDBJ databases">
        <title>Depth-based differentiation of microbial function through sediment-hosted aquifers and enrichment of novel symbionts in the deep terrestrial subsurface.</title>
        <authorList>
            <person name="Probst A.J."/>
            <person name="Ladd B."/>
            <person name="Jarett J.K."/>
            <person name="Geller-Mcgrath D.E."/>
            <person name="Sieber C.M.K."/>
            <person name="Emerson J.B."/>
            <person name="Anantharaman K."/>
            <person name="Thomas B.C."/>
            <person name="Malmstrom R."/>
            <person name="Stieglmeier M."/>
            <person name="Klingl A."/>
            <person name="Woyke T."/>
            <person name="Ryan C.M."/>
            <person name="Banfield J.F."/>
        </authorList>
    </citation>
    <scope>NUCLEOTIDE SEQUENCE [LARGE SCALE GENOMIC DNA]</scope>
</reference>
<comment type="caution">
    <text evidence="7">The sequence shown here is derived from an EMBL/GenBank/DDBJ whole genome shotgun (WGS) entry which is preliminary data.</text>
</comment>
<dbReference type="PANTHER" id="PTHR36174:SF1">
    <property type="entry name" value="LIPID II:GLYCINE GLYCYLTRANSFERASE"/>
    <property type="match status" value="1"/>
</dbReference>
<keyword evidence="3" id="KW-0133">Cell shape</keyword>
<evidence type="ECO:0000313" key="7">
    <source>
        <dbReference type="EMBL" id="PIR78057.1"/>
    </source>
</evidence>
<protein>
    <recommendedName>
        <fullName evidence="9">Peptidoglycan bridge formation protein FemAB</fullName>
    </recommendedName>
</protein>
<dbReference type="GO" id="GO:0008360">
    <property type="term" value="P:regulation of cell shape"/>
    <property type="evidence" value="ECO:0007669"/>
    <property type="project" value="UniProtKB-KW"/>
</dbReference>
<evidence type="ECO:0000256" key="2">
    <source>
        <dbReference type="ARBA" id="ARBA00022679"/>
    </source>
</evidence>
<dbReference type="InterPro" id="IPR003447">
    <property type="entry name" value="FEMABX"/>
</dbReference>
<dbReference type="PANTHER" id="PTHR36174">
    <property type="entry name" value="LIPID II:GLYCINE GLYCYLTRANSFERASE"/>
    <property type="match status" value="1"/>
</dbReference>
<keyword evidence="4" id="KW-0573">Peptidoglycan synthesis</keyword>
<evidence type="ECO:0000256" key="6">
    <source>
        <dbReference type="ARBA" id="ARBA00023316"/>
    </source>
</evidence>
<evidence type="ECO:0000256" key="5">
    <source>
        <dbReference type="ARBA" id="ARBA00023315"/>
    </source>
</evidence>
<comment type="similarity">
    <text evidence="1">Belongs to the FemABX family.</text>
</comment>
<keyword evidence="6" id="KW-0961">Cell wall biogenesis/degradation</keyword>
<evidence type="ECO:0000256" key="1">
    <source>
        <dbReference type="ARBA" id="ARBA00009943"/>
    </source>
</evidence>
<sequence>MIKEVTKKENWTTKKEFLQSWEYGDFLKDTGRKLVRYEYLSKNKEVTQFQGVITSNALGFKFIYVPRVSFSQELLDEISKFFKENNFVFWRVERLNNNIPKNFNYKLVKNRQPECTWLLDLEKTEEEILSEMHSKTRYNINLAIKKGVVCKIEKDLEKYWQLNEMTTNRNSIKSHDKNYIEKLLKLDSVYQLSTYFAEDIISSAIVFKYNDIMYYLFGASANTHRNLMGPYLNQFEIIKLAKKLNCKVYDFWGMAPPAEEGSEDRNSHHNYAWKKSHPLDGVAKFKAGFNGKLECYPKPLEIVLNPFKYKIFSLIQKLRKRTIVGHSTKE</sequence>
<evidence type="ECO:0000256" key="4">
    <source>
        <dbReference type="ARBA" id="ARBA00022984"/>
    </source>
</evidence>
<evidence type="ECO:0008006" key="9">
    <source>
        <dbReference type="Google" id="ProtNLM"/>
    </source>
</evidence>
<organism evidence="7 8">
    <name type="scientific">Candidatus Magasanikbacteria bacterium CG10_big_fil_rev_8_21_14_0_10_36_16</name>
    <dbReference type="NCBI Taxonomy" id="1974645"/>
    <lineage>
        <taxon>Bacteria</taxon>
        <taxon>Candidatus Magasanikiibacteriota</taxon>
    </lineage>
</organism>
<dbReference type="Pfam" id="PF02388">
    <property type="entry name" value="FemAB"/>
    <property type="match status" value="2"/>
</dbReference>
<dbReference type="PROSITE" id="PS51191">
    <property type="entry name" value="FEMABX"/>
    <property type="match status" value="1"/>
</dbReference>
<keyword evidence="5" id="KW-0012">Acyltransferase</keyword>
<dbReference type="Proteomes" id="UP000230852">
    <property type="component" value="Unassembled WGS sequence"/>
</dbReference>